<feature type="region of interest" description="Disordered" evidence="1">
    <location>
        <begin position="49"/>
        <end position="69"/>
    </location>
</feature>
<gene>
    <name evidence="2" type="ORF">JYU34_010948</name>
</gene>
<evidence type="ECO:0000313" key="3">
    <source>
        <dbReference type="Proteomes" id="UP000823941"/>
    </source>
</evidence>
<organism evidence="2 3">
    <name type="scientific">Plutella xylostella</name>
    <name type="common">Diamondback moth</name>
    <name type="synonym">Plutella maculipennis</name>
    <dbReference type="NCBI Taxonomy" id="51655"/>
    <lineage>
        <taxon>Eukaryota</taxon>
        <taxon>Metazoa</taxon>
        <taxon>Ecdysozoa</taxon>
        <taxon>Arthropoda</taxon>
        <taxon>Hexapoda</taxon>
        <taxon>Insecta</taxon>
        <taxon>Pterygota</taxon>
        <taxon>Neoptera</taxon>
        <taxon>Endopterygota</taxon>
        <taxon>Lepidoptera</taxon>
        <taxon>Glossata</taxon>
        <taxon>Ditrysia</taxon>
        <taxon>Yponomeutoidea</taxon>
        <taxon>Plutellidae</taxon>
        <taxon>Plutella</taxon>
    </lineage>
</organism>
<dbReference type="Proteomes" id="UP000823941">
    <property type="component" value="Chromosome 15"/>
</dbReference>
<comment type="caution">
    <text evidence="2">The sequence shown here is derived from an EMBL/GenBank/DDBJ whole genome shotgun (WGS) entry which is preliminary data.</text>
</comment>
<dbReference type="EMBL" id="JAHIBW010000015">
    <property type="protein sequence ID" value="KAG7304025.1"/>
    <property type="molecule type" value="Genomic_DNA"/>
</dbReference>
<proteinExistence type="predicted"/>
<protein>
    <submittedName>
        <fullName evidence="2">Uncharacterized protein</fullName>
    </submittedName>
</protein>
<name>A0ABQ7QG42_PLUXY</name>
<evidence type="ECO:0000256" key="1">
    <source>
        <dbReference type="SAM" id="MobiDB-lite"/>
    </source>
</evidence>
<feature type="non-terminal residue" evidence="2">
    <location>
        <position position="1"/>
    </location>
</feature>
<keyword evidence="3" id="KW-1185">Reference proteome</keyword>
<accession>A0ABQ7QG42</accession>
<reference evidence="2 3" key="1">
    <citation type="submission" date="2021-06" db="EMBL/GenBank/DDBJ databases">
        <title>A haploid diamondback moth (Plutella xylostella L.) genome assembly resolves 31 chromosomes and identifies a diamide resistance mutation.</title>
        <authorList>
            <person name="Ward C.M."/>
            <person name="Perry K.D."/>
            <person name="Baker G."/>
            <person name="Powis K."/>
            <person name="Heckel D.G."/>
            <person name="Baxter S.W."/>
        </authorList>
    </citation>
    <scope>NUCLEOTIDE SEQUENCE [LARGE SCALE GENOMIC DNA]</scope>
    <source>
        <strain evidence="2 3">LV</strain>
        <tissue evidence="2">Single pupa</tissue>
    </source>
</reference>
<sequence length="69" mass="7299">RPGPGGAAMAAGAMNQLPPHMKQQINQAVGQAVTNAAINELSSAFARFNRPVPNVPPKLPERPQNGRPY</sequence>
<evidence type="ECO:0000313" key="2">
    <source>
        <dbReference type="EMBL" id="KAG7304025.1"/>
    </source>
</evidence>